<keyword evidence="6" id="KW-0547">Nucleotide-binding</keyword>
<comment type="subcellular location">
    <subcellularLocation>
        <location evidence="1">Membrane</location>
        <topology evidence="1">Multi-pass membrane protein</topology>
    </subcellularLocation>
</comment>
<evidence type="ECO:0000256" key="4">
    <source>
        <dbReference type="ARBA" id="ARBA00022692"/>
    </source>
</evidence>
<dbReference type="PROSITE" id="PS50893">
    <property type="entry name" value="ABC_TRANSPORTER_2"/>
    <property type="match status" value="2"/>
</dbReference>
<dbReference type="PROSITE" id="PS50929">
    <property type="entry name" value="ABC_TM1F"/>
    <property type="match status" value="2"/>
</dbReference>
<keyword evidence="5" id="KW-0677">Repeat</keyword>
<evidence type="ECO:0000256" key="11">
    <source>
        <dbReference type="SAM" id="Phobius"/>
    </source>
</evidence>
<dbReference type="GO" id="GO:0090374">
    <property type="term" value="P:oligopeptide export from mitochondrion"/>
    <property type="evidence" value="ECO:0007669"/>
    <property type="project" value="TreeGrafter"/>
</dbReference>
<dbReference type="PANTHER" id="PTHR43394:SF11">
    <property type="entry name" value="ATP-BINDING CASSETTE TRANSPORTER"/>
    <property type="match status" value="1"/>
</dbReference>
<dbReference type="Pfam" id="PF00005">
    <property type="entry name" value="ABC_tran"/>
    <property type="match status" value="2"/>
</dbReference>
<feature type="transmembrane region" description="Helical" evidence="11">
    <location>
        <begin position="806"/>
        <end position="828"/>
    </location>
</feature>
<dbReference type="InterPro" id="IPR027417">
    <property type="entry name" value="P-loop_NTPase"/>
</dbReference>
<dbReference type="GO" id="GO:0005524">
    <property type="term" value="F:ATP binding"/>
    <property type="evidence" value="ECO:0007669"/>
    <property type="project" value="UniProtKB-KW"/>
</dbReference>
<dbReference type="CDD" id="cd03249">
    <property type="entry name" value="ABC_MTABC3_MDL1_MDL2"/>
    <property type="match status" value="2"/>
</dbReference>
<dbReference type="Pfam" id="PF00664">
    <property type="entry name" value="ABC_membrane"/>
    <property type="match status" value="2"/>
</dbReference>
<feature type="domain" description="ABC transporter" evidence="12">
    <location>
        <begin position="307"/>
        <end position="545"/>
    </location>
</feature>
<feature type="compositionally biased region" description="Basic residues" evidence="10">
    <location>
        <begin position="576"/>
        <end position="585"/>
    </location>
</feature>
<evidence type="ECO:0000256" key="7">
    <source>
        <dbReference type="ARBA" id="ARBA00022840"/>
    </source>
</evidence>
<feature type="transmembrane region" description="Helical" evidence="11">
    <location>
        <begin position="889"/>
        <end position="909"/>
    </location>
</feature>
<dbReference type="GO" id="GO:0015421">
    <property type="term" value="F:ABC-type oligopeptide transporter activity"/>
    <property type="evidence" value="ECO:0007669"/>
    <property type="project" value="TreeGrafter"/>
</dbReference>
<dbReference type="AlphaFoldDB" id="A0A0D3JFB0"/>
<keyword evidence="7" id="KW-0067">ATP-binding</keyword>
<dbReference type="InterPro" id="IPR039421">
    <property type="entry name" value="Type_1_exporter"/>
</dbReference>
<dbReference type="InterPro" id="IPR017871">
    <property type="entry name" value="ABC_transporter-like_CS"/>
</dbReference>
<dbReference type="Gene3D" id="3.40.50.300">
    <property type="entry name" value="P-loop containing nucleotide triphosphate hydrolases"/>
    <property type="match status" value="2"/>
</dbReference>
<evidence type="ECO:0000259" key="12">
    <source>
        <dbReference type="PROSITE" id="PS50893"/>
    </source>
</evidence>
<feature type="transmembrane region" description="Helical" evidence="11">
    <location>
        <begin position="780"/>
        <end position="800"/>
    </location>
</feature>
<accession>A0A0D3JFB0</accession>
<dbReference type="GO" id="GO:0005743">
    <property type="term" value="C:mitochondrial inner membrane"/>
    <property type="evidence" value="ECO:0007669"/>
    <property type="project" value="TreeGrafter"/>
</dbReference>
<feature type="compositionally biased region" description="Low complexity" evidence="10">
    <location>
        <begin position="556"/>
        <end position="566"/>
    </location>
</feature>
<feature type="compositionally biased region" description="Acidic residues" evidence="10">
    <location>
        <begin position="612"/>
        <end position="624"/>
    </location>
</feature>
<feature type="region of interest" description="Disordered" evidence="10">
    <location>
        <begin position="556"/>
        <end position="587"/>
    </location>
</feature>
<dbReference type="RefSeq" id="XP_005774624.1">
    <property type="nucleotide sequence ID" value="XM_005774567.1"/>
</dbReference>
<evidence type="ECO:0000256" key="1">
    <source>
        <dbReference type="ARBA" id="ARBA00004141"/>
    </source>
</evidence>
<evidence type="ECO:0000256" key="5">
    <source>
        <dbReference type="ARBA" id="ARBA00022737"/>
    </source>
</evidence>
<organism evidence="14 15">
    <name type="scientific">Emiliania huxleyi (strain CCMP1516)</name>
    <dbReference type="NCBI Taxonomy" id="280463"/>
    <lineage>
        <taxon>Eukaryota</taxon>
        <taxon>Haptista</taxon>
        <taxon>Haptophyta</taxon>
        <taxon>Prymnesiophyceae</taxon>
        <taxon>Isochrysidales</taxon>
        <taxon>Noelaerhabdaceae</taxon>
        <taxon>Emiliania</taxon>
    </lineage>
</organism>
<dbReference type="PaxDb" id="2903-EOD22195"/>
<dbReference type="STRING" id="2903.R1E5Y3"/>
<dbReference type="SUPFAM" id="SSF52540">
    <property type="entry name" value="P-loop containing nucleoside triphosphate hydrolases"/>
    <property type="match status" value="2"/>
</dbReference>
<dbReference type="PANTHER" id="PTHR43394">
    <property type="entry name" value="ATP-DEPENDENT PERMEASE MDL1, MITOCHONDRIAL"/>
    <property type="match status" value="1"/>
</dbReference>
<feature type="region of interest" description="Disordered" evidence="10">
    <location>
        <begin position="244"/>
        <end position="263"/>
    </location>
</feature>
<evidence type="ECO:0000313" key="14">
    <source>
        <dbReference type="EnsemblProtists" id="EOD22195"/>
    </source>
</evidence>
<dbReference type="InterPro" id="IPR036640">
    <property type="entry name" value="ABC1_TM_sf"/>
</dbReference>
<feature type="domain" description="ABC transmembrane type-1" evidence="13">
    <location>
        <begin position="1"/>
        <end position="240"/>
    </location>
</feature>
<dbReference type="KEGG" id="ehx:EMIHUDRAFT_415770"/>
<comment type="similarity">
    <text evidence="2">Belongs to the ABC transporter superfamily. ABCB family. Multidrug resistance exporter (TC 3.A.1.201) subfamily.</text>
</comment>
<evidence type="ECO:0008006" key="16">
    <source>
        <dbReference type="Google" id="ProtNLM"/>
    </source>
</evidence>
<evidence type="ECO:0000256" key="9">
    <source>
        <dbReference type="ARBA" id="ARBA00023136"/>
    </source>
</evidence>
<reference evidence="14" key="2">
    <citation type="submission" date="2024-10" db="UniProtKB">
        <authorList>
            <consortium name="EnsemblProtists"/>
        </authorList>
    </citation>
    <scope>IDENTIFICATION</scope>
</reference>
<feature type="domain" description="ABC transmembrane type-1" evidence="13">
    <location>
        <begin position="649"/>
        <end position="907"/>
    </location>
</feature>
<feature type="domain" description="ABC transporter" evidence="12">
    <location>
        <begin position="1006"/>
        <end position="1244"/>
    </location>
</feature>
<keyword evidence="3" id="KW-0813">Transport</keyword>
<dbReference type="CDD" id="cd18577">
    <property type="entry name" value="ABC_6TM_Pgp_ABCB1_D1_like"/>
    <property type="match status" value="1"/>
</dbReference>
<dbReference type="GO" id="GO:0016887">
    <property type="term" value="F:ATP hydrolysis activity"/>
    <property type="evidence" value="ECO:0007669"/>
    <property type="project" value="InterPro"/>
</dbReference>
<dbReference type="GeneID" id="17267742"/>
<evidence type="ECO:0000256" key="2">
    <source>
        <dbReference type="ARBA" id="ARBA00007577"/>
    </source>
</evidence>
<keyword evidence="9 11" id="KW-0472">Membrane</keyword>
<feature type="transmembrane region" description="Helical" evidence="11">
    <location>
        <begin position="645"/>
        <end position="669"/>
    </location>
</feature>
<dbReference type="Gene3D" id="1.20.1560.10">
    <property type="entry name" value="ABC transporter type 1, transmembrane domain"/>
    <property type="match status" value="1"/>
</dbReference>
<evidence type="ECO:0000256" key="10">
    <source>
        <dbReference type="SAM" id="MobiDB-lite"/>
    </source>
</evidence>
<feature type="region of interest" description="Disordered" evidence="10">
    <location>
        <begin position="600"/>
        <end position="630"/>
    </location>
</feature>
<proteinExistence type="inferred from homology"/>
<dbReference type="HOGENOM" id="CLU_000604_17_2_1"/>
<dbReference type="FunFam" id="3.40.50.300:FF:000251">
    <property type="entry name" value="ABC transporter B family member 19"/>
    <property type="match status" value="2"/>
</dbReference>
<keyword evidence="15" id="KW-1185">Reference proteome</keyword>
<dbReference type="OMA" id="RANVMHQ"/>
<dbReference type="CDD" id="cd18578">
    <property type="entry name" value="ABC_6TM_Pgp_ABCB1_D2_like"/>
    <property type="match status" value="1"/>
</dbReference>
<dbReference type="PROSITE" id="PS00211">
    <property type="entry name" value="ABC_TRANSPORTER_1"/>
    <property type="match status" value="2"/>
</dbReference>
<dbReference type="InterPro" id="IPR003593">
    <property type="entry name" value="AAA+_ATPase"/>
</dbReference>
<name>A0A0D3JFB0_EMIH1</name>
<dbReference type="Proteomes" id="UP000013827">
    <property type="component" value="Unassembled WGS sequence"/>
</dbReference>
<protein>
    <recommendedName>
        <fullName evidence="16">ABC transporter</fullName>
    </recommendedName>
</protein>
<dbReference type="SUPFAM" id="SSF90123">
    <property type="entry name" value="ABC transporter transmembrane region"/>
    <property type="match status" value="2"/>
</dbReference>
<evidence type="ECO:0000256" key="3">
    <source>
        <dbReference type="ARBA" id="ARBA00022448"/>
    </source>
</evidence>
<reference evidence="15" key="1">
    <citation type="journal article" date="2013" name="Nature">
        <title>Pan genome of the phytoplankton Emiliania underpins its global distribution.</title>
        <authorList>
            <person name="Read B.A."/>
            <person name="Kegel J."/>
            <person name="Klute M.J."/>
            <person name="Kuo A."/>
            <person name="Lefebvre S.C."/>
            <person name="Maumus F."/>
            <person name="Mayer C."/>
            <person name="Miller J."/>
            <person name="Monier A."/>
            <person name="Salamov A."/>
            <person name="Young J."/>
            <person name="Aguilar M."/>
            <person name="Claverie J.M."/>
            <person name="Frickenhaus S."/>
            <person name="Gonzalez K."/>
            <person name="Herman E.K."/>
            <person name="Lin Y.C."/>
            <person name="Napier J."/>
            <person name="Ogata H."/>
            <person name="Sarno A.F."/>
            <person name="Shmutz J."/>
            <person name="Schroeder D."/>
            <person name="de Vargas C."/>
            <person name="Verret F."/>
            <person name="von Dassow P."/>
            <person name="Valentin K."/>
            <person name="Van de Peer Y."/>
            <person name="Wheeler G."/>
            <person name="Dacks J.B."/>
            <person name="Delwiche C.F."/>
            <person name="Dyhrman S.T."/>
            <person name="Glockner G."/>
            <person name="John U."/>
            <person name="Richards T."/>
            <person name="Worden A.Z."/>
            <person name="Zhang X."/>
            <person name="Grigoriev I.V."/>
            <person name="Allen A.E."/>
            <person name="Bidle K."/>
            <person name="Borodovsky M."/>
            <person name="Bowler C."/>
            <person name="Brownlee C."/>
            <person name="Cock J.M."/>
            <person name="Elias M."/>
            <person name="Gladyshev V.N."/>
            <person name="Groth M."/>
            <person name="Guda C."/>
            <person name="Hadaegh A."/>
            <person name="Iglesias-Rodriguez M.D."/>
            <person name="Jenkins J."/>
            <person name="Jones B.M."/>
            <person name="Lawson T."/>
            <person name="Leese F."/>
            <person name="Lindquist E."/>
            <person name="Lobanov A."/>
            <person name="Lomsadze A."/>
            <person name="Malik S.B."/>
            <person name="Marsh M.E."/>
            <person name="Mackinder L."/>
            <person name="Mock T."/>
            <person name="Mueller-Roeber B."/>
            <person name="Pagarete A."/>
            <person name="Parker M."/>
            <person name="Probert I."/>
            <person name="Quesneville H."/>
            <person name="Raines C."/>
            <person name="Rensing S.A."/>
            <person name="Riano-Pachon D.M."/>
            <person name="Richier S."/>
            <person name="Rokitta S."/>
            <person name="Shiraiwa Y."/>
            <person name="Soanes D.M."/>
            <person name="van der Giezen M."/>
            <person name="Wahlund T.M."/>
            <person name="Williams B."/>
            <person name="Wilson W."/>
            <person name="Wolfe G."/>
            <person name="Wurch L.L."/>
        </authorList>
    </citation>
    <scope>NUCLEOTIDE SEQUENCE</scope>
</reference>
<dbReference type="eggNOG" id="KOG0055">
    <property type="taxonomic scope" value="Eukaryota"/>
</dbReference>
<dbReference type="EnsemblProtists" id="EOD22195">
    <property type="protein sequence ID" value="EOD22195"/>
    <property type="gene ID" value="EMIHUDRAFT_415770"/>
</dbReference>
<dbReference type="SMART" id="SM00382">
    <property type="entry name" value="AAA"/>
    <property type="match status" value="2"/>
</dbReference>
<evidence type="ECO:0000256" key="6">
    <source>
        <dbReference type="ARBA" id="ARBA00022741"/>
    </source>
</evidence>
<evidence type="ECO:0000256" key="8">
    <source>
        <dbReference type="ARBA" id="ARBA00022989"/>
    </source>
</evidence>
<keyword evidence="4 11" id="KW-0812">Transmembrane</keyword>
<evidence type="ECO:0000259" key="13">
    <source>
        <dbReference type="PROSITE" id="PS50929"/>
    </source>
</evidence>
<sequence length="1257" mass="133171">MPLMQWAFSRTIGSLGSINLNSTGIDNSNILLFVYIGCGSWVAQFCYRSLSDISKSRQLTRYRKEYIKAIVRQDPGWFDLNSPQELSTRIGEAMTLIDGGLGSNALQLFELLGGGSAAVALAFSFEWRVTLICLAVSPLLAFSPDANASSRRVLARSTARIQDAYGRAGGVASEALTAIRTVAALGAEQSFQQRYEANLAAAERVGIRSTVCVGFARGLLLSAGSFMIAAGLLYGGTRLAVRAPPASRQRPLPSSPRDSPQAPDLIEKLVKARRAAHSVLETIRRRPFIDSFAEGGLVPTKPASGAVEVVDVHFAYPAAPAVKVCCGYSLSIGAGQTVALCGPSGSGKSTVIALLERFYDPQGGAITLDGVDIRTLNLRWLRSQLGLVGQEPVLFEGTVGENIAYGKEGASEEEVREAAGLANAHDFVVRLAGGYETQVGLGGGKLSGGQKQRIAIARAIVRRPAVLLLDEATSALDNESERVVQAALDSIMAQQRRTTVTIAHRLSTIRHADKIAVVSGGRVVEEGTYDELMGSGEEGVFFQLARRYEAAAQEDATAASAGGATAPPMLAERSRSSGRGRRRSRSLSTLLTASLSMRSDELTSALERGTEAEAEGEGEEEEAPAEPKPTNVVSRLFAMRSTGDGLLYVLGTLFAAVSGATSIFTSYVFTKLIGIFFNPDPDEIQQQTLLYGSLQLALSTLMVVSSTLETACFGTAGEHLTRTLRARSMRSLLRQARAQRTAREIAFFDDDANSAGELTSFLGANVALVQSLLGERLNTFVKAVMLLAVGIGLMFAVGFWEVTLMILFAALPLLVMIYATLFVVLGLAKGAKAKGKREAVDGAGAMIGEIVTGIRTVASFNAEHRFFREYCARVDAQAALDRRSAVKNAFAAGAAFGMMMFLLAGVFKWSSQVGLWRLHGLTLADVLRVDSDGCVHINFDLFQGMFIPIMVMFGIAPPLSATFANATDATASGNAARRLFTALDRASLLDPTSAGGESGQVVRGAVEVVDVHFAYPAAPAVKVCCGYSLSIGAGQTVALCGPSGSGKSTVIALLERFYDPQGGAITLDGVDIRTLNLRWLRSQLGLVGQEPVLFEGTVGENIAYGKEGASEEEVREAAGLANAHDFVVRLAGGYETQVGLGGGKLSGGQKQRIAIARAIVRRPAVLLLDEATSALDNESERVVQAALDSIMAQQRRTTVTIAHRLSTIRHADKIAVVSGGRVVEEGTHDELMALGSGGAYVQLTLAQSTHPSTGGSA</sequence>
<evidence type="ECO:0000313" key="15">
    <source>
        <dbReference type="Proteomes" id="UP000013827"/>
    </source>
</evidence>
<dbReference type="InterPro" id="IPR003439">
    <property type="entry name" value="ABC_transporter-like_ATP-bd"/>
</dbReference>
<dbReference type="InterPro" id="IPR011527">
    <property type="entry name" value="ABC1_TM_dom"/>
</dbReference>
<keyword evidence="8 11" id="KW-1133">Transmembrane helix</keyword>